<evidence type="ECO:0000256" key="6">
    <source>
        <dbReference type="ARBA" id="ARBA00022605"/>
    </source>
</evidence>
<keyword evidence="6" id="KW-0028">Amino-acid biosynthesis</keyword>
<comment type="caution">
    <text evidence="12">The sequence shown here is derived from an EMBL/GenBank/DDBJ whole genome shotgun (WGS) entry which is preliminary data.</text>
</comment>
<evidence type="ECO:0000256" key="9">
    <source>
        <dbReference type="ARBA" id="ARBA00023167"/>
    </source>
</evidence>
<dbReference type="SUPFAM" id="SSF55347">
    <property type="entry name" value="Glyceraldehyde-3-phosphate dehydrogenase-like, C-terminal domain"/>
    <property type="match status" value="1"/>
</dbReference>
<dbReference type="Gene3D" id="3.40.50.720">
    <property type="entry name" value="NAD(P)-binding Rossmann-like Domain"/>
    <property type="match status" value="1"/>
</dbReference>
<sequence>MQIGLMGFGTIGSGVYELINSKFNDIRVKKILVRGLHGRSENLFTTDKDEILRDDDIDTIVIAIGDDAVSYEIATEALKRGKNVVSANKEIVVNHLSEFIKLANENNVKFRFESTVGAGLPWIKTLCEYGKINNISKVYGNFNGTSNFILDMMKRDGIDFKEALLKSRILRYQEPDYFDDITGVDSRNKLIISMMLAFNKFVVPKDIPTYGIQNIRSLDFGFFERHKLTPKLMSYAMIDNDKVAAIVAPTLYEQSTLRANVRGNNNMLGMVGDVIGEVQIIGAGAGKYSASNGVLLDLLEIINGDDIKLTLPERVTIDETRITHRFYFSFDQSSYKIERILLPYVHSIFETQDSFVITTRNISLDTCIDLLEKIEDTDERFFFAVYGDEEIS</sequence>
<evidence type="ECO:0000259" key="10">
    <source>
        <dbReference type="Pfam" id="PF00742"/>
    </source>
</evidence>
<dbReference type="GO" id="GO:0004412">
    <property type="term" value="F:homoserine dehydrogenase activity"/>
    <property type="evidence" value="ECO:0007669"/>
    <property type="project" value="UniProtKB-EC"/>
</dbReference>
<evidence type="ECO:0000256" key="5">
    <source>
        <dbReference type="ARBA" id="ARBA00013376"/>
    </source>
</evidence>
<evidence type="ECO:0000256" key="2">
    <source>
        <dbReference type="ARBA" id="ARBA00005062"/>
    </source>
</evidence>
<dbReference type="EMBL" id="QEKV01000001">
    <property type="protein sequence ID" value="PVY95760.1"/>
    <property type="molecule type" value="Genomic_DNA"/>
</dbReference>
<evidence type="ECO:0000256" key="3">
    <source>
        <dbReference type="ARBA" id="ARBA00006753"/>
    </source>
</evidence>
<keyword evidence="9" id="KW-0486">Methionine biosynthesis</keyword>
<accession>A0A2U1E735</accession>
<proteinExistence type="inferred from homology"/>
<keyword evidence="7" id="KW-0791">Threonine biosynthesis</keyword>
<dbReference type="InterPro" id="IPR005106">
    <property type="entry name" value="Asp/hSer_DH_NAD-bd"/>
</dbReference>
<keyword evidence="13" id="KW-1185">Reference proteome</keyword>
<dbReference type="EC" id="1.1.1.3" evidence="4"/>
<dbReference type="Pfam" id="PF03447">
    <property type="entry name" value="NAD_binding_3"/>
    <property type="match status" value="1"/>
</dbReference>
<evidence type="ECO:0000256" key="4">
    <source>
        <dbReference type="ARBA" id="ARBA00013213"/>
    </source>
</evidence>
<dbReference type="GO" id="GO:0050661">
    <property type="term" value="F:NADP binding"/>
    <property type="evidence" value="ECO:0007669"/>
    <property type="project" value="InterPro"/>
</dbReference>
<dbReference type="PANTHER" id="PTHR43331">
    <property type="entry name" value="HOMOSERINE DEHYDROGENASE"/>
    <property type="match status" value="1"/>
</dbReference>
<feature type="domain" description="Homoserine dehydrogenase catalytic" evidence="10">
    <location>
        <begin position="121"/>
        <end position="299"/>
    </location>
</feature>
<reference evidence="12 13" key="1">
    <citation type="submission" date="2018-04" db="EMBL/GenBank/DDBJ databases">
        <title>Genomic Encyclopedia of Type Strains, Phase IV (KMG-IV): sequencing the most valuable type-strain genomes for metagenomic binning, comparative biology and taxonomic classification.</title>
        <authorList>
            <person name="Goeker M."/>
        </authorList>
    </citation>
    <scope>NUCLEOTIDE SEQUENCE [LARGE SCALE GENOMIC DNA]</scope>
    <source>
        <strain evidence="12 13">DSM 20705</strain>
    </source>
</reference>
<comment type="pathway">
    <text evidence="2">Amino-acid biosynthesis; L-methionine biosynthesis via de novo pathway; L-homoserine from L-aspartate: step 3/3.</text>
</comment>
<evidence type="ECO:0000313" key="12">
    <source>
        <dbReference type="EMBL" id="PVY95760.1"/>
    </source>
</evidence>
<evidence type="ECO:0000259" key="11">
    <source>
        <dbReference type="Pfam" id="PF03447"/>
    </source>
</evidence>
<organism evidence="12 13">
    <name type="scientific">Ezakiella coagulans</name>
    <dbReference type="NCBI Taxonomy" id="46507"/>
    <lineage>
        <taxon>Bacteria</taxon>
        <taxon>Bacillati</taxon>
        <taxon>Bacillota</taxon>
        <taxon>Tissierellia</taxon>
        <taxon>Ezakiella</taxon>
    </lineage>
</organism>
<comment type="similarity">
    <text evidence="3">Belongs to the homoserine dehydrogenase family.</text>
</comment>
<protein>
    <recommendedName>
        <fullName evidence="5">Homoserine dehydrogenase</fullName>
        <ecNumber evidence="4">1.1.1.3</ecNumber>
    </recommendedName>
</protein>
<name>A0A2U1E735_9FIRM</name>
<gene>
    <name evidence="12" type="ORF">C7381_101289</name>
</gene>
<dbReference type="NCBIfam" id="NF004976">
    <property type="entry name" value="PRK06349.1"/>
    <property type="match status" value="1"/>
</dbReference>
<dbReference type="UniPathway" id="UPA00051">
    <property type="reaction ID" value="UER00465"/>
</dbReference>
<dbReference type="Gene3D" id="3.30.360.10">
    <property type="entry name" value="Dihydrodipicolinate Reductase, domain 2"/>
    <property type="match status" value="1"/>
</dbReference>
<dbReference type="InterPro" id="IPR036291">
    <property type="entry name" value="NAD(P)-bd_dom_sf"/>
</dbReference>
<evidence type="ECO:0000256" key="8">
    <source>
        <dbReference type="ARBA" id="ARBA00023002"/>
    </source>
</evidence>
<evidence type="ECO:0000256" key="1">
    <source>
        <dbReference type="ARBA" id="ARBA00005056"/>
    </source>
</evidence>
<dbReference type="Pfam" id="PF00742">
    <property type="entry name" value="Homoserine_dh"/>
    <property type="match status" value="1"/>
</dbReference>
<feature type="domain" description="Aspartate/homoserine dehydrogenase NAD-binding" evidence="11">
    <location>
        <begin position="7"/>
        <end position="113"/>
    </location>
</feature>
<dbReference type="GO" id="GO:0009086">
    <property type="term" value="P:methionine biosynthetic process"/>
    <property type="evidence" value="ECO:0007669"/>
    <property type="project" value="UniProtKB-KW"/>
</dbReference>
<comment type="pathway">
    <text evidence="1">Amino-acid biosynthesis; L-threonine biosynthesis; L-threonine from L-aspartate: step 3/5.</text>
</comment>
<dbReference type="InterPro" id="IPR001342">
    <property type="entry name" value="HDH_cat"/>
</dbReference>
<dbReference type="AlphaFoldDB" id="A0A2U1E735"/>
<dbReference type="GO" id="GO:0009088">
    <property type="term" value="P:threonine biosynthetic process"/>
    <property type="evidence" value="ECO:0007669"/>
    <property type="project" value="UniProtKB-UniPathway"/>
</dbReference>
<dbReference type="RefSeq" id="WP_116479647.1">
    <property type="nucleotide sequence ID" value="NZ_QEKV01000001.1"/>
</dbReference>
<evidence type="ECO:0000313" key="13">
    <source>
        <dbReference type="Proteomes" id="UP000245793"/>
    </source>
</evidence>
<dbReference type="Proteomes" id="UP000245793">
    <property type="component" value="Unassembled WGS sequence"/>
</dbReference>
<keyword evidence="8" id="KW-0560">Oxidoreductase</keyword>
<dbReference type="SUPFAM" id="SSF51735">
    <property type="entry name" value="NAD(P)-binding Rossmann-fold domains"/>
    <property type="match status" value="1"/>
</dbReference>
<dbReference type="UniPathway" id="UPA00050">
    <property type="reaction ID" value="UER00063"/>
</dbReference>
<evidence type="ECO:0000256" key="7">
    <source>
        <dbReference type="ARBA" id="ARBA00022697"/>
    </source>
</evidence>
<dbReference type="PANTHER" id="PTHR43331:SF1">
    <property type="entry name" value="HOMOSERINE DEHYDROGENASE"/>
    <property type="match status" value="1"/>
</dbReference>